<evidence type="ECO:0000256" key="4">
    <source>
        <dbReference type="ARBA" id="ARBA00022603"/>
    </source>
</evidence>
<comment type="pathway">
    <text evidence="11">Porphyrin-containing compound metabolism; siroheme biosynthesis; precorrin-2 from uroporphyrinogen III: step 1/1.</text>
</comment>
<feature type="domain" description="Tetrapyrrole methylase" evidence="14">
    <location>
        <begin position="20"/>
        <end position="230"/>
    </location>
</feature>
<dbReference type="EC" id="2.1.1.107" evidence="2"/>
<dbReference type="PANTHER" id="PTHR45790:SF1">
    <property type="entry name" value="SIROHEME SYNTHASE"/>
    <property type="match status" value="1"/>
</dbReference>
<keyword evidence="5 13" id="KW-0808">Transferase</keyword>
<evidence type="ECO:0000256" key="9">
    <source>
        <dbReference type="ARBA" id="ARBA00023244"/>
    </source>
</evidence>
<keyword evidence="9" id="KW-0627">Porphyrin biosynthesis</keyword>
<dbReference type="Gene3D" id="3.30.950.10">
    <property type="entry name" value="Methyltransferase, Cobalt-precorrin-4 Transmethylase, Domain 2"/>
    <property type="match status" value="1"/>
</dbReference>
<evidence type="ECO:0000256" key="11">
    <source>
        <dbReference type="ARBA" id="ARBA00025705"/>
    </source>
</evidence>
<dbReference type="Proteomes" id="UP000242861">
    <property type="component" value="Unassembled WGS sequence"/>
</dbReference>
<dbReference type="InterPro" id="IPR006366">
    <property type="entry name" value="CobA/CysG_C"/>
</dbReference>
<keyword evidence="7" id="KW-0560">Oxidoreductase</keyword>
<dbReference type="GO" id="GO:0016491">
    <property type="term" value="F:oxidoreductase activity"/>
    <property type="evidence" value="ECO:0007669"/>
    <property type="project" value="UniProtKB-KW"/>
</dbReference>
<proteinExistence type="inferred from homology"/>
<dbReference type="InterPro" id="IPR050161">
    <property type="entry name" value="Siro_Cobalamin_biosynth"/>
</dbReference>
<protein>
    <recommendedName>
        <fullName evidence="2">uroporphyrinogen-III C-methyltransferase</fullName>
        <ecNumber evidence="2">2.1.1.107</ecNumber>
    </recommendedName>
</protein>
<dbReference type="GO" id="GO:0032259">
    <property type="term" value="P:methylation"/>
    <property type="evidence" value="ECO:0007669"/>
    <property type="project" value="UniProtKB-KW"/>
</dbReference>
<sequence length="284" mass="29963">MDRSIHLPAALQASLQPGEVALVGAGPGDPSLLTLRAWSLLQQADTVVYDRLVSSELMALLPEQLTRHYVGKASGYHSLPQEQTNQLLVDLARQGLRVVRLKGGDPFIFGRGAEELEFLLAHGIDCQVVPGITAAAGCTAYAGIPLTHRDLAHSCQFITGHLQQDGELQLPWSSLADPGKTLVFYMGLASLGVISRQLIAAGLPADTPAALIGKGARADQQVVRGHLGGLAELAQANQLATPTLTVIGQVVGLFAGQDLQFPARYLAQRAAEQSADSPALVCCK</sequence>
<dbReference type="NCBIfam" id="TIGR01469">
    <property type="entry name" value="cobA_cysG_Cterm"/>
    <property type="match status" value="1"/>
</dbReference>
<dbReference type="InterPro" id="IPR003043">
    <property type="entry name" value="Uropor_MeTrfase_CS"/>
</dbReference>
<evidence type="ECO:0000256" key="8">
    <source>
        <dbReference type="ARBA" id="ARBA00023239"/>
    </source>
</evidence>
<comment type="pathway">
    <text evidence="12">Cofactor biosynthesis; adenosylcobalamin biosynthesis; precorrin-2 from uroporphyrinogen III: step 1/1.</text>
</comment>
<dbReference type="PANTHER" id="PTHR45790">
    <property type="entry name" value="SIROHEME SYNTHASE-RELATED"/>
    <property type="match status" value="1"/>
</dbReference>
<comment type="caution">
    <text evidence="15">The sequence shown here is derived from an EMBL/GenBank/DDBJ whole genome shotgun (WGS) entry which is preliminary data.</text>
</comment>
<dbReference type="UniPathway" id="UPA00262">
    <property type="reaction ID" value="UER00211"/>
</dbReference>
<evidence type="ECO:0000256" key="5">
    <source>
        <dbReference type="ARBA" id="ARBA00022679"/>
    </source>
</evidence>
<dbReference type="PROSITE" id="PS00839">
    <property type="entry name" value="SUMT_1"/>
    <property type="match status" value="1"/>
</dbReference>
<dbReference type="EMBL" id="PIYS01000023">
    <property type="protein sequence ID" value="PKF70598.1"/>
    <property type="molecule type" value="Genomic_DNA"/>
</dbReference>
<dbReference type="InterPro" id="IPR035996">
    <property type="entry name" value="4pyrrol_Methylase_sf"/>
</dbReference>
<evidence type="ECO:0000256" key="1">
    <source>
        <dbReference type="ARBA" id="ARBA00005879"/>
    </source>
</evidence>
<dbReference type="Pfam" id="PF00590">
    <property type="entry name" value="TP_methylase"/>
    <property type="match status" value="1"/>
</dbReference>
<evidence type="ECO:0000256" key="2">
    <source>
        <dbReference type="ARBA" id="ARBA00012162"/>
    </source>
</evidence>
<keyword evidence="10" id="KW-0511">Multifunctional enzyme</keyword>
<reference evidence="16" key="1">
    <citation type="submission" date="2017-12" db="EMBL/GenBank/DDBJ databases">
        <authorList>
            <person name="Yu X.-Y."/>
        </authorList>
    </citation>
    <scope>NUCLEOTIDE SEQUENCE [LARGE SCALE GENOMIC DNA]</scope>
    <source>
        <strain evidence="16">ZYSR67-Z</strain>
    </source>
</reference>
<dbReference type="GO" id="GO:0009236">
    <property type="term" value="P:cobalamin biosynthetic process"/>
    <property type="evidence" value="ECO:0007669"/>
    <property type="project" value="UniProtKB-KW"/>
</dbReference>
<organism evidence="15 16">
    <name type="scientific">Pseudomonas fluvialis</name>
    <dbReference type="NCBI Taxonomy" id="1793966"/>
    <lineage>
        <taxon>Bacteria</taxon>
        <taxon>Pseudomonadati</taxon>
        <taxon>Pseudomonadota</taxon>
        <taxon>Gammaproteobacteria</taxon>
        <taxon>Pseudomonadales</taxon>
        <taxon>Pseudomonadaceae</taxon>
        <taxon>Pseudomonas</taxon>
    </lineage>
</organism>
<dbReference type="RefSeq" id="WP_101193911.1">
    <property type="nucleotide sequence ID" value="NZ_JBICLX010000001.1"/>
</dbReference>
<keyword evidence="3" id="KW-0169">Cobalamin biosynthesis</keyword>
<dbReference type="FunFam" id="3.40.1010.10:FF:000001">
    <property type="entry name" value="Siroheme synthase"/>
    <property type="match status" value="1"/>
</dbReference>
<keyword evidence="8" id="KW-0456">Lyase</keyword>
<evidence type="ECO:0000256" key="6">
    <source>
        <dbReference type="ARBA" id="ARBA00022691"/>
    </source>
</evidence>
<accession>A0A2I0CN74</accession>
<evidence type="ECO:0000259" key="14">
    <source>
        <dbReference type="Pfam" id="PF00590"/>
    </source>
</evidence>
<evidence type="ECO:0000256" key="10">
    <source>
        <dbReference type="ARBA" id="ARBA00023268"/>
    </source>
</evidence>
<comment type="similarity">
    <text evidence="1 13">Belongs to the precorrin methyltransferase family.</text>
</comment>
<keyword evidence="6" id="KW-0949">S-adenosyl-L-methionine</keyword>
<dbReference type="NCBIfam" id="NF004790">
    <property type="entry name" value="PRK06136.1"/>
    <property type="match status" value="1"/>
</dbReference>
<dbReference type="GO" id="GO:0004851">
    <property type="term" value="F:uroporphyrin-III C-methyltransferase activity"/>
    <property type="evidence" value="ECO:0007669"/>
    <property type="project" value="UniProtKB-EC"/>
</dbReference>
<evidence type="ECO:0000256" key="13">
    <source>
        <dbReference type="RuleBase" id="RU003960"/>
    </source>
</evidence>
<dbReference type="InterPro" id="IPR014777">
    <property type="entry name" value="4pyrrole_Mease_sub1"/>
</dbReference>
<dbReference type="Gene3D" id="3.40.1010.10">
    <property type="entry name" value="Cobalt-precorrin-4 Transmethylase, Domain 1"/>
    <property type="match status" value="1"/>
</dbReference>
<keyword evidence="4 13" id="KW-0489">Methyltransferase</keyword>
<dbReference type="SUPFAM" id="SSF53790">
    <property type="entry name" value="Tetrapyrrole methylase"/>
    <property type="match status" value="1"/>
</dbReference>
<evidence type="ECO:0000313" key="15">
    <source>
        <dbReference type="EMBL" id="PKF70598.1"/>
    </source>
</evidence>
<name>A0A2I0CN74_9PSED</name>
<dbReference type="InterPro" id="IPR000878">
    <property type="entry name" value="4pyrrol_Mease"/>
</dbReference>
<dbReference type="FunFam" id="3.30.950.10:FF:000001">
    <property type="entry name" value="Siroheme synthase"/>
    <property type="match status" value="1"/>
</dbReference>
<dbReference type="CDD" id="cd11642">
    <property type="entry name" value="SUMT"/>
    <property type="match status" value="1"/>
</dbReference>
<dbReference type="GO" id="GO:0019354">
    <property type="term" value="P:siroheme biosynthetic process"/>
    <property type="evidence" value="ECO:0007669"/>
    <property type="project" value="UniProtKB-UniPathway"/>
</dbReference>
<gene>
    <name evidence="15" type="primary">cobA</name>
    <name evidence="15" type="ORF">CW360_12370</name>
</gene>
<evidence type="ECO:0000256" key="7">
    <source>
        <dbReference type="ARBA" id="ARBA00023002"/>
    </source>
</evidence>
<dbReference type="AlphaFoldDB" id="A0A2I0CN74"/>
<dbReference type="InterPro" id="IPR014776">
    <property type="entry name" value="4pyrrole_Mease_sub2"/>
</dbReference>
<dbReference type="PROSITE" id="PS00840">
    <property type="entry name" value="SUMT_2"/>
    <property type="match status" value="1"/>
</dbReference>
<evidence type="ECO:0000256" key="12">
    <source>
        <dbReference type="ARBA" id="ARBA00060548"/>
    </source>
</evidence>
<evidence type="ECO:0000313" key="16">
    <source>
        <dbReference type="Proteomes" id="UP000242861"/>
    </source>
</evidence>
<dbReference type="GO" id="GO:0016829">
    <property type="term" value="F:lyase activity"/>
    <property type="evidence" value="ECO:0007669"/>
    <property type="project" value="UniProtKB-KW"/>
</dbReference>
<evidence type="ECO:0000256" key="3">
    <source>
        <dbReference type="ARBA" id="ARBA00022573"/>
    </source>
</evidence>